<feature type="region of interest" description="Disordered" evidence="1">
    <location>
        <begin position="366"/>
        <end position="412"/>
    </location>
</feature>
<evidence type="ECO:0000313" key="3">
    <source>
        <dbReference type="Proteomes" id="UP000193986"/>
    </source>
</evidence>
<feature type="compositionally biased region" description="Low complexity" evidence="1">
    <location>
        <begin position="152"/>
        <end position="197"/>
    </location>
</feature>
<feature type="compositionally biased region" description="Low complexity" evidence="1">
    <location>
        <begin position="24"/>
        <end position="42"/>
    </location>
</feature>
<reference evidence="2 3" key="1">
    <citation type="submission" date="2016-07" db="EMBL/GenBank/DDBJ databases">
        <title>Pervasive Adenine N6-methylation of Active Genes in Fungi.</title>
        <authorList>
            <consortium name="DOE Joint Genome Institute"/>
            <person name="Mondo S.J."/>
            <person name="Dannebaum R.O."/>
            <person name="Kuo R.C."/>
            <person name="Labutti K."/>
            <person name="Haridas S."/>
            <person name="Kuo A."/>
            <person name="Salamov A."/>
            <person name="Ahrendt S.R."/>
            <person name="Lipzen A."/>
            <person name="Sullivan W."/>
            <person name="Andreopoulos W.B."/>
            <person name="Clum A."/>
            <person name="Lindquist E."/>
            <person name="Daum C."/>
            <person name="Ramamoorthy G.K."/>
            <person name="Gryganskyi A."/>
            <person name="Culley D."/>
            <person name="Magnuson J.K."/>
            <person name="James T.Y."/>
            <person name="O'Malley M.A."/>
            <person name="Stajich J.E."/>
            <person name="Spatafora J.W."/>
            <person name="Visel A."/>
            <person name="Grigoriev I.V."/>
        </authorList>
    </citation>
    <scope>NUCLEOTIDE SEQUENCE [LARGE SCALE GENOMIC DNA]</scope>
    <source>
        <strain evidence="2 3">68-887.2</strain>
    </source>
</reference>
<dbReference type="STRING" id="71784.A0A1Y2AMB3"/>
<name>A0A1Y2AMB3_9TREE</name>
<gene>
    <name evidence="2" type="ORF">BCR39DRAFT_549250</name>
</gene>
<feature type="region of interest" description="Disordered" evidence="1">
    <location>
        <begin position="1"/>
        <end position="51"/>
    </location>
</feature>
<feature type="region of interest" description="Disordered" evidence="1">
    <location>
        <begin position="141"/>
        <end position="224"/>
    </location>
</feature>
<dbReference type="Proteomes" id="UP000193986">
    <property type="component" value="Unassembled WGS sequence"/>
</dbReference>
<dbReference type="OrthoDB" id="2574879at2759"/>
<feature type="compositionally biased region" description="Acidic residues" evidence="1">
    <location>
        <begin position="398"/>
        <end position="407"/>
    </location>
</feature>
<feature type="compositionally biased region" description="Low complexity" evidence="1">
    <location>
        <begin position="367"/>
        <end position="386"/>
    </location>
</feature>
<protein>
    <submittedName>
        <fullName evidence="2">Uncharacterized protein</fullName>
    </submittedName>
</protein>
<feature type="region of interest" description="Disordered" evidence="1">
    <location>
        <begin position="426"/>
        <end position="445"/>
    </location>
</feature>
<keyword evidence="3" id="KW-1185">Reference proteome</keyword>
<accession>A0A1Y2AMB3</accession>
<dbReference type="InParanoid" id="A0A1Y2AMB3"/>
<feature type="region of interest" description="Disordered" evidence="1">
    <location>
        <begin position="256"/>
        <end position="295"/>
    </location>
</feature>
<comment type="caution">
    <text evidence="2">The sequence shown here is derived from an EMBL/GenBank/DDBJ whole genome shotgun (WGS) entry which is preliminary data.</text>
</comment>
<organism evidence="2 3">
    <name type="scientific">Naematelia encephala</name>
    <dbReference type="NCBI Taxonomy" id="71784"/>
    <lineage>
        <taxon>Eukaryota</taxon>
        <taxon>Fungi</taxon>
        <taxon>Dikarya</taxon>
        <taxon>Basidiomycota</taxon>
        <taxon>Agaricomycotina</taxon>
        <taxon>Tremellomycetes</taxon>
        <taxon>Tremellales</taxon>
        <taxon>Naemateliaceae</taxon>
        <taxon>Naematelia</taxon>
    </lineage>
</organism>
<sequence length="445" mass="48346">MVLGTEKRGRGEREVGGGFIVDPSSSSSSSTTNKATNATSDSHSAREPLMSLSPKQENRLRIYLDERLLELERDQLTRSFISLDNLINRLTPLIHLILQIPAPPPWGSIRISYLLVFTGHLMDYLTCLPLLSSTLHDPESNLDLDDGMEPVSKSTSSATHTTSETSAPLQQPSQDQPSSSSSTATTTSNTTTTATHTTDPHPPPPTSTSSIQPPSSSSSSSSSLIKAKETLETLMDFLNLVERGWCAVLQGKGWIMSNGTDTETGDGIDIRSTSRKRERVSETGEGTGTGTGRTSVREGVQVGSRKGISVSGKKSRKGISVSVAFGAQVDITERTRLRSIVISSREKLIAWARVYGDFKGSGLPGISRSGSSVGSVKQQQQQQQQQLVERGNGQQESELQEEEDTEDEIKVDWEDQVLHTWSGILDMLQEGNDNNDTSPERIETD</sequence>
<feature type="compositionally biased region" description="Low complexity" evidence="1">
    <location>
        <begin position="207"/>
        <end position="223"/>
    </location>
</feature>
<evidence type="ECO:0000313" key="2">
    <source>
        <dbReference type="EMBL" id="ORY23430.1"/>
    </source>
</evidence>
<evidence type="ECO:0000256" key="1">
    <source>
        <dbReference type="SAM" id="MobiDB-lite"/>
    </source>
</evidence>
<dbReference type="EMBL" id="MCFC01000079">
    <property type="protein sequence ID" value="ORY23430.1"/>
    <property type="molecule type" value="Genomic_DNA"/>
</dbReference>
<proteinExistence type="predicted"/>
<feature type="compositionally biased region" description="Basic and acidic residues" evidence="1">
    <location>
        <begin position="1"/>
        <end position="15"/>
    </location>
</feature>
<dbReference type="AlphaFoldDB" id="A0A1Y2AMB3"/>